<dbReference type="Proteomes" id="UP001454036">
    <property type="component" value="Unassembled WGS sequence"/>
</dbReference>
<feature type="region of interest" description="Disordered" evidence="1">
    <location>
        <begin position="17"/>
        <end position="111"/>
    </location>
</feature>
<keyword evidence="3" id="KW-1185">Reference proteome</keyword>
<reference evidence="2 3" key="1">
    <citation type="submission" date="2024-01" db="EMBL/GenBank/DDBJ databases">
        <title>The complete chloroplast genome sequence of Lithospermum erythrorhizon: insights into the phylogenetic relationship among Boraginaceae species and the maternal lineages of purple gromwells.</title>
        <authorList>
            <person name="Okada T."/>
            <person name="Watanabe K."/>
        </authorList>
    </citation>
    <scope>NUCLEOTIDE SEQUENCE [LARGE SCALE GENOMIC DNA]</scope>
</reference>
<comment type="caution">
    <text evidence="2">The sequence shown here is derived from an EMBL/GenBank/DDBJ whole genome shotgun (WGS) entry which is preliminary data.</text>
</comment>
<evidence type="ECO:0000256" key="1">
    <source>
        <dbReference type="SAM" id="MobiDB-lite"/>
    </source>
</evidence>
<protein>
    <submittedName>
        <fullName evidence="2">Uncharacterized protein</fullName>
    </submittedName>
</protein>
<name>A0AAV3P173_LITER</name>
<feature type="compositionally biased region" description="Low complexity" evidence="1">
    <location>
        <begin position="33"/>
        <end position="58"/>
    </location>
</feature>
<feature type="compositionally biased region" description="Polar residues" evidence="1">
    <location>
        <begin position="84"/>
        <end position="96"/>
    </location>
</feature>
<sequence length="111" mass="12041">MRGKRLIAFKKVKFVKKADSSLRPSSKTELPLRPSTSSNQPSRSSPTVVEPSPSSFSPLDVDLPREAPSSSFPIKRPSEGGVSQGKQKQARGNSELTDPLKEGIPPPQFPE</sequence>
<dbReference type="AlphaFoldDB" id="A0AAV3P173"/>
<accession>A0AAV3P173</accession>
<evidence type="ECO:0000313" key="2">
    <source>
        <dbReference type="EMBL" id="GAA0144746.1"/>
    </source>
</evidence>
<evidence type="ECO:0000313" key="3">
    <source>
        <dbReference type="Proteomes" id="UP001454036"/>
    </source>
</evidence>
<dbReference type="EMBL" id="BAABME010000689">
    <property type="protein sequence ID" value="GAA0144746.1"/>
    <property type="molecule type" value="Genomic_DNA"/>
</dbReference>
<proteinExistence type="predicted"/>
<organism evidence="2 3">
    <name type="scientific">Lithospermum erythrorhizon</name>
    <name type="common">Purple gromwell</name>
    <name type="synonym">Lithospermum officinale var. erythrorhizon</name>
    <dbReference type="NCBI Taxonomy" id="34254"/>
    <lineage>
        <taxon>Eukaryota</taxon>
        <taxon>Viridiplantae</taxon>
        <taxon>Streptophyta</taxon>
        <taxon>Embryophyta</taxon>
        <taxon>Tracheophyta</taxon>
        <taxon>Spermatophyta</taxon>
        <taxon>Magnoliopsida</taxon>
        <taxon>eudicotyledons</taxon>
        <taxon>Gunneridae</taxon>
        <taxon>Pentapetalae</taxon>
        <taxon>asterids</taxon>
        <taxon>lamiids</taxon>
        <taxon>Boraginales</taxon>
        <taxon>Boraginaceae</taxon>
        <taxon>Boraginoideae</taxon>
        <taxon>Lithospermeae</taxon>
        <taxon>Lithospermum</taxon>
    </lineage>
</organism>
<gene>
    <name evidence="2" type="ORF">LIER_05109</name>
</gene>